<organism evidence="1 2">
    <name type="scientific">Labrys neptuniae</name>
    <dbReference type="NCBI Taxonomy" id="376174"/>
    <lineage>
        <taxon>Bacteria</taxon>
        <taxon>Pseudomonadati</taxon>
        <taxon>Pseudomonadota</taxon>
        <taxon>Alphaproteobacteria</taxon>
        <taxon>Hyphomicrobiales</taxon>
        <taxon>Xanthobacteraceae</taxon>
        <taxon>Labrys</taxon>
    </lineage>
</organism>
<protein>
    <submittedName>
        <fullName evidence="1">Uncharacterized protein</fullName>
    </submittedName>
</protein>
<sequence>MEQADRAWLEFIHRAQEIFDAAQYGKLFLIGALDAAKWAFRVGFDRDADPRPLLARHGPMTILQKSAKGGVDTCGLVPLYSGHRRTALPRIERRR</sequence>
<reference evidence="1 2" key="1">
    <citation type="submission" date="2024-09" db="EMBL/GenBank/DDBJ databases">
        <title>Description of Labrys sedimenti sp. nov., isolated from a diclofenac-degrading enrichment culture, and genome-based reclassification of Labrys portucalensis as a later heterotypic synonym of Labrys neptuniae.</title>
        <authorList>
            <person name="Tancsics A."/>
            <person name="Csepanyi A."/>
        </authorList>
    </citation>
    <scope>NUCLEOTIDE SEQUENCE [LARGE SCALE GENOMIC DNA]</scope>
    <source>
        <strain evidence="1 2">LMG 23412</strain>
    </source>
</reference>
<accession>A0ABV6ZNK0</accession>
<dbReference type="RefSeq" id="WP_394314610.1">
    <property type="nucleotide sequence ID" value="NZ_JBHGPK010000022.1"/>
</dbReference>
<comment type="caution">
    <text evidence="1">The sequence shown here is derived from an EMBL/GenBank/DDBJ whole genome shotgun (WGS) entry which is preliminary data.</text>
</comment>
<gene>
    <name evidence="1" type="ORF">ACETRX_29350</name>
</gene>
<name>A0ABV6ZNK0_9HYPH</name>
<dbReference type="EMBL" id="JBHGPK010000022">
    <property type="protein sequence ID" value="MFC2253771.1"/>
    <property type="molecule type" value="Genomic_DNA"/>
</dbReference>
<evidence type="ECO:0000313" key="1">
    <source>
        <dbReference type="EMBL" id="MFC2253771.1"/>
    </source>
</evidence>
<evidence type="ECO:0000313" key="2">
    <source>
        <dbReference type="Proteomes" id="UP001595190"/>
    </source>
</evidence>
<proteinExistence type="predicted"/>
<dbReference type="Proteomes" id="UP001595190">
    <property type="component" value="Unassembled WGS sequence"/>
</dbReference>